<dbReference type="AlphaFoldDB" id="A0AAW6TSQ6"/>
<feature type="binding site" evidence="8">
    <location>
        <position position="283"/>
    </location>
    <ligand>
        <name>Mn(2+)</name>
        <dbReference type="ChEBI" id="CHEBI:29035"/>
        <label>2</label>
    </ligand>
</feature>
<evidence type="ECO:0000256" key="1">
    <source>
        <dbReference type="ARBA" id="ARBA00000135"/>
    </source>
</evidence>
<name>A0AAW6TSQ6_9BACT</name>
<keyword evidence="8" id="KW-0963">Cytoplasm</keyword>
<keyword evidence="8" id="KW-0479">Metal-binding</keyword>
<feature type="binding site" evidence="8">
    <location>
        <position position="360"/>
    </location>
    <ligand>
        <name>Mn(2+)</name>
        <dbReference type="ChEBI" id="CHEBI:29035"/>
        <label>1</label>
    </ligand>
</feature>
<dbReference type="HAMAP" id="MF_00181">
    <property type="entry name" value="Cytosol_peptidase_M17"/>
    <property type="match status" value="1"/>
</dbReference>
<evidence type="ECO:0000256" key="2">
    <source>
        <dbReference type="ARBA" id="ARBA00000967"/>
    </source>
</evidence>
<reference evidence="10" key="1">
    <citation type="submission" date="2023-05" db="EMBL/GenBank/DDBJ databases">
        <title>Anaerotaeda fermentans gen. nov., sp. nov., a novel anaerobic planctomycete of the new family within the order Sedimentisphaerales isolated from Taman Peninsula, Russia.</title>
        <authorList>
            <person name="Khomyakova M.A."/>
            <person name="Merkel A.Y."/>
            <person name="Slobodkin A.I."/>
        </authorList>
    </citation>
    <scope>NUCLEOTIDE SEQUENCE</scope>
    <source>
        <strain evidence="10">M17dextr</strain>
    </source>
</reference>
<dbReference type="NCBIfam" id="NF002073">
    <property type="entry name" value="PRK00913.1-2"/>
    <property type="match status" value="1"/>
</dbReference>
<evidence type="ECO:0000259" key="9">
    <source>
        <dbReference type="PROSITE" id="PS00631"/>
    </source>
</evidence>
<keyword evidence="4 8" id="KW-0031">Aminopeptidase</keyword>
<dbReference type="SUPFAM" id="SSF53187">
    <property type="entry name" value="Zn-dependent exopeptidases"/>
    <property type="match status" value="1"/>
</dbReference>
<accession>A0AAW6TSQ6</accession>
<dbReference type="GO" id="GO:0070006">
    <property type="term" value="F:metalloaminopeptidase activity"/>
    <property type="evidence" value="ECO:0007669"/>
    <property type="project" value="InterPro"/>
</dbReference>
<dbReference type="InterPro" id="IPR011356">
    <property type="entry name" value="Leucine_aapep/pepB"/>
</dbReference>
<keyword evidence="11" id="KW-1185">Reference proteome</keyword>
<dbReference type="Gene3D" id="3.40.220.10">
    <property type="entry name" value="Leucine Aminopeptidase, subunit E, domain 1"/>
    <property type="match status" value="1"/>
</dbReference>
<proteinExistence type="inferred from homology"/>
<dbReference type="PANTHER" id="PTHR11963">
    <property type="entry name" value="LEUCINE AMINOPEPTIDASE-RELATED"/>
    <property type="match status" value="1"/>
</dbReference>
<comment type="catalytic activity">
    <reaction evidence="1 8">
        <text>Release of an N-terminal amino acid, Xaa-|-Yaa-, in which Xaa is preferably Leu, but may be other amino acids including Pro although not Arg or Lys, and Yaa may be Pro. Amino acid amides and methyl esters are also readily hydrolyzed, but rates on arylamides are exceedingly low.</text>
        <dbReference type="EC" id="3.4.11.1"/>
    </reaction>
</comment>
<dbReference type="CDD" id="cd00433">
    <property type="entry name" value="Peptidase_M17"/>
    <property type="match status" value="1"/>
</dbReference>
<feature type="binding site" evidence="8">
    <location>
        <position position="278"/>
    </location>
    <ligand>
        <name>Mn(2+)</name>
        <dbReference type="ChEBI" id="CHEBI:29035"/>
        <label>2</label>
    </ligand>
</feature>
<dbReference type="Proteomes" id="UP001431776">
    <property type="component" value="Unassembled WGS sequence"/>
</dbReference>
<dbReference type="PRINTS" id="PR00481">
    <property type="entry name" value="LAMNOPPTDASE"/>
</dbReference>
<evidence type="ECO:0000313" key="10">
    <source>
        <dbReference type="EMBL" id="MDI6447537.1"/>
    </source>
</evidence>
<organism evidence="10 11">
    <name type="scientific">Anaerobaca lacustris</name>
    <dbReference type="NCBI Taxonomy" id="3044600"/>
    <lineage>
        <taxon>Bacteria</taxon>
        <taxon>Pseudomonadati</taxon>
        <taxon>Planctomycetota</taxon>
        <taxon>Phycisphaerae</taxon>
        <taxon>Sedimentisphaerales</taxon>
        <taxon>Anaerobacaceae</taxon>
        <taxon>Anaerobaca</taxon>
    </lineage>
</organism>
<dbReference type="EMBL" id="JASCXX010000001">
    <property type="protein sequence ID" value="MDI6447537.1"/>
    <property type="molecule type" value="Genomic_DNA"/>
</dbReference>
<dbReference type="InterPro" id="IPR023042">
    <property type="entry name" value="Peptidase_M17_leu_NH2_pept"/>
</dbReference>
<dbReference type="PROSITE" id="PS00631">
    <property type="entry name" value="CYTOSOL_AP"/>
    <property type="match status" value="1"/>
</dbReference>
<keyword evidence="7 8" id="KW-0464">Manganese</keyword>
<evidence type="ECO:0000313" key="11">
    <source>
        <dbReference type="Proteomes" id="UP001431776"/>
    </source>
</evidence>
<feature type="binding site" evidence="8">
    <location>
        <position position="301"/>
    </location>
    <ligand>
        <name>Mn(2+)</name>
        <dbReference type="ChEBI" id="CHEBI:29035"/>
        <label>2</label>
    </ligand>
</feature>
<dbReference type="EC" id="3.4.11.10" evidence="8"/>
<evidence type="ECO:0000256" key="7">
    <source>
        <dbReference type="ARBA" id="ARBA00023211"/>
    </source>
</evidence>
<feature type="binding site" evidence="8">
    <location>
        <position position="362"/>
    </location>
    <ligand>
        <name>Mn(2+)</name>
        <dbReference type="ChEBI" id="CHEBI:29035"/>
        <label>1</label>
    </ligand>
</feature>
<evidence type="ECO:0000256" key="4">
    <source>
        <dbReference type="ARBA" id="ARBA00022438"/>
    </source>
</evidence>
<evidence type="ECO:0000256" key="3">
    <source>
        <dbReference type="ARBA" id="ARBA00009528"/>
    </source>
</evidence>
<evidence type="ECO:0000256" key="6">
    <source>
        <dbReference type="ARBA" id="ARBA00022801"/>
    </source>
</evidence>
<comment type="catalytic activity">
    <reaction evidence="2 8">
        <text>Release of an N-terminal amino acid, preferentially leucine, but not glutamic or aspartic acids.</text>
        <dbReference type="EC" id="3.4.11.10"/>
    </reaction>
</comment>
<dbReference type="EC" id="3.4.11.1" evidence="8"/>
<dbReference type="GO" id="GO:0005737">
    <property type="term" value="C:cytoplasm"/>
    <property type="evidence" value="ECO:0007669"/>
    <property type="project" value="UniProtKB-SubCell"/>
</dbReference>
<dbReference type="SUPFAM" id="SSF52949">
    <property type="entry name" value="Macro domain-like"/>
    <property type="match status" value="1"/>
</dbReference>
<dbReference type="Pfam" id="PF00883">
    <property type="entry name" value="Peptidase_M17"/>
    <property type="match status" value="1"/>
</dbReference>
<dbReference type="Pfam" id="PF02789">
    <property type="entry name" value="Peptidase_M17_N"/>
    <property type="match status" value="1"/>
</dbReference>
<comment type="cofactor">
    <cofactor evidence="8">
        <name>Mn(2+)</name>
        <dbReference type="ChEBI" id="CHEBI:29035"/>
    </cofactor>
    <text evidence="8">Binds 2 manganese ions per subunit.</text>
</comment>
<comment type="subcellular location">
    <subcellularLocation>
        <location evidence="8">Cytoplasm</location>
    </subcellularLocation>
</comment>
<keyword evidence="5 8" id="KW-0645">Protease</keyword>
<sequence length="510" mass="53856">MKQIIAVDIKTRKVEPARCKTDMLVVGRFSDGVSLDKVGKALDEKLGGAIARLAKLGDFVGKAGTSAIVYGDGKLPAQRVMLIGLGEPKKATLDTIRKAAATAANQAVNMKIQTLSLALHQAAQGKFDTVGMGKAMAEGAYFGSYRYDEFITESQNGRRNALKVEVVDAEAGSIKTLNKGLAAGAVIGRAQSYARTIANRPGNVITPSTLARAAVEMARGTKGLQCTVFDARHLKTKRMGGILAVGAGSKNEPRLIILKYTPAKTPAKGSPRVALVGKAVTFDSGGISIKPSADMDQMKLDKSGGIAVLAAMKAVAELGLPVNVWGLIPSAENLPSGSSYRPGDIVTTYSGKTVEILNTDAEGRMILCDALAYAAKQKFETIIDIATLTGACMVALGQYKAGLMSNDDDLIEMLRKASEDSGENVWHLPSGDEYADEMKSKIADLRNTGGRWGGACTAAAFLRQFVGETKWAHLDIAGMDILQKGTDYAAPGSTGFGVRLLVTYLMNLTT</sequence>
<dbReference type="GO" id="GO:0030145">
    <property type="term" value="F:manganese ion binding"/>
    <property type="evidence" value="ECO:0007669"/>
    <property type="project" value="UniProtKB-UniRule"/>
</dbReference>
<gene>
    <name evidence="8" type="primary">pepA</name>
    <name evidence="10" type="ORF">QJ522_00660</name>
</gene>
<feature type="binding site" evidence="8">
    <location>
        <position position="362"/>
    </location>
    <ligand>
        <name>Mn(2+)</name>
        <dbReference type="ChEBI" id="CHEBI:29035"/>
        <label>2</label>
    </ligand>
</feature>
<feature type="active site" evidence="8">
    <location>
        <position position="290"/>
    </location>
</feature>
<dbReference type="RefSeq" id="WP_349242948.1">
    <property type="nucleotide sequence ID" value="NZ_JASCXX010000001.1"/>
</dbReference>
<protein>
    <recommendedName>
        <fullName evidence="8">Probable cytosol aminopeptidase</fullName>
        <ecNumber evidence="8">3.4.11.1</ecNumber>
    </recommendedName>
    <alternativeName>
        <fullName evidence="8">Leucine aminopeptidase</fullName>
        <shortName evidence="8">LAP</shortName>
        <ecNumber evidence="8">3.4.11.10</ecNumber>
    </alternativeName>
    <alternativeName>
        <fullName evidence="8">Leucyl aminopeptidase</fullName>
    </alternativeName>
</protein>
<dbReference type="InterPro" id="IPR043472">
    <property type="entry name" value="Macro_dom-like"/>
</dbReference>
<feature type="binding site" evidence="8">
    <location>
        <position position="283"/>
    </location>
    <ligand>
        <name>Mn(2+)</name>
        <dbReference type="ChEBI" id="CHEBI:29035"/>
        <label>1</label>
    </ligand>
</feature>
<dbReference type="Gene3D" id="3.40.630.10">
    <property type="entry name" value="Zn peptidases"/>
    <property type="match status" value="1"/>
</dbReference>
<dbReference type="NCBIfam" id="NF002083">
    <property type="entry name" value="PRK00913.3-5"/>
    <property type="match status" value="1"/>
</dbReference>
<feature type="active site" evidence="8">
    <location>
        <position position="364"/>
    </location>
</feature>
<evidence type="ECO:0000256" key="5">
    <source>
        <dbReference type="ARBA" id="ARBA00022670"/>
    </source>
</evidence>
<dbReference type="NCBIfam" id="NF002074">
    <property type="entry name" value="PRK00913.1-4"/>
    <property type="match status" value="1"/>
</dbReference>
<evidence type="ECO:0000256" key="8">
    <source>
        <dbReference type="HAMAP-Rule" id="MF_00181"/>
    </source>
</evidence>
<comment type="function">
    <text evidence="8">Presumably involved in the processing and regular turnover of intracellular proteins. Catalyzes the removal of unsubstituted N-terminal amino acids from various peptides.</text>
</comment>
<dbReference type="GO" id="GO:0006508">
    <property type="term" value="P:proteolysis"/>
    <property type="evidence" value="ECO:0007669"/>
    <property type="project" value="UniProtKB-KW"/>
</dbReference>
<keyword evidence="6 8" id="KW-0378">Hydrolase</keyword>
<feature type="domain" description="Cytosol aminopeptidase" evidence="9">
    <location>
        <begin position="358"/>
        <end position="365"/>
    </location>
</feature>
<dbReference type="InterPro" id="IPR000819">
    <property type="entry name" value="Peptidase_M17_C"/>
</dbReference>
<comment type="similarity">
    <text evidence="3 8">Belongs to the peptidase M17 family.</text>
</comment>
<dbReference type="InterPro" id="IPR008283">
    <property type="entry name" value="Peptidase_M17_N"/>
</dbReference>
<comment type="caution">
    <text evidence="10">The sequence shown here is derived from an EMBL/GenBank/DDBJ whole genome shotgun (WGS) entry which is preliminary data.</text>
</comment>
<dbReference type="PANTHER" id="PTHR11963:SF23">
    <property type="entry name" value="CYTOSOL AMINOPEPTIDASE"/>
    <property type="match status" value="1"/>
</dbReference>